<organism evidence="1">
    <name type="scientific">bioreactor metagenome</name>
    <dbReference type="NCBI Taxonomy" id="1076179"/>
    <lineage>
        <taxon>unclassified sequences</taxon>
        <taxon>metagenomes</taxon>
        <taxon>ecological metagenomes</taxon>
    </lineage>
</organism>
<gene>
    <name evidence="1" type="ORF">SDC9_116058</name>
</gene>
<dbReference type="EMBL" id="VSSQ01022656">
    <property type="protein sequence ID" value="MPM69114.1"/>
    <property type="molecule type" value="Genomic_DNA"/>
</dbReference>
<evidence type="ECO:0000313" key="1">
    <source>
        <dbReference type="EMBL" id="MPM69114.1"/>
    </source>
</evidence>
<protein>
    <submittedName>
        <fullName evidence="1">Uncharacterized protein</fullName>
    </submittedName>
</protein>
<proteinExistence type="predicted"/>
<accession>A0A645C580</accession>
<comment type="caution">
    <text evidence="1">The sequence shown here is derived from an EMBL/GenBank/DDBJ whole genome shotgun (WGS) entry which is preliminary data.</text>
</comment>
<name>A0A645C580_9ZZZZ</name>
<dbReference type="AlphaFoldDB" id="A0A645C580"/>
<sequence>MTEAGQLILTLDSGGGAVDLAYTVVGRATGTSQIVGTALVNTSVVNSILTVRNPAGNSTALTITPIAGGTRSVSAHLVIMQIA</sequence>
<reference evidence="1" key="1">
    <citation type="submission" date="2019-08" db="EMBL/GenBank/DDBJ databases">
        <authorList>
            <person name="Kucharzyk K."/>
            <person name="Murdoch R.W."/>
            <person name="Higgins S."/>
            <person name="Loffler F."/>
        </authorList>
    </citation>
    <scope>NUCLEOTIDE SEQUENCE</scope>
</reference>